<dbReference type="Proteomes" id="UP000193498">
    <property type="component" value="Unassembled WGS sequence"/>
</dbReference>
<name>A0A1Y1XRQ9_9FUNG</name>
<comment type="caution">
    <text evidence="1">The sequence shown here is derived from an EMBL/GenBank/DDBJ whole genome shotgun (WGS) entry which is preliminary data.</text>
</comment>
<dbReference type="AlphaFoldDB" id="A0A1Y1XRQ9"/>
<reference evidence="1 2" key="1">
    <citation type="submission" date="2016-07" db="EMBL/GenBank/DDBJ databases">
        <title>Pervasive Adenine N6-methylation of Active Genes in Fungi.</title>
        <authorList>
            <consortium name="DOE Joint Genome Institute"/>
            <person name="Mondo S.J."/>
            <person name="Dannebaum R.O."/>
            <person name="Kuo R.C."/>
            <person name="Labutti K."/>
            <person name="Haridas S."/>
            <person name="Kuo A."/>
            <person name="Salamov A."/>
            <person name="Ahrendt S.R."/>
            <person name="Lipzen A."/>
            <person name="Sullivan W."/>
            <person name="Andreopoulos W.B."/>
            <person name="Clum A."/>
            <person name="Lindquist E."/>
            <person name="Daum C."/>
            <person name="Ramamoorthy G.K."/>
            <person name="Gryganskyi A."/>
            <person name="Culley D."/>
            <person name="Magnuson J.K."/>
            <person name="James T.Y."/>
            <person name="O'Malley M.A."/>
            <person name="Stajich J.E."/>
            <person name="Spatafora J.W."/>
            <person name="Visel A."/>
            <person name="Grigoriev I.V."/>
        </authorList>
    </citation>
    <scope>NUCLEOTIDE SEQUENCE [LARGE SCALE GENOMIC DNA]</scope>
    <source>
        <strain evidence="1 2">CBS 931.73</strain>
    </source>
</reference>
<sequence>MQSNLDQDFEKGLRHVKDAYYKKIDTLETEIRYLSQECGRKDVALQELRVRFTQVEAELQRSF</sequence>
<dbReference type="InParanoid" id="A0A1Y1XRQ9"/>
<protein>
    <submittedName>
        <fullName evidence="1">Uncharacterized protein</fullName>
    </submittedName>
</protein>
<organism evidence="1 2">
    <name type="scientific">Basidiobolus meristosporus CBS 931.73</name>
    <dbReference type="NCBI Taxonomy" id="1314790"/>
    <lineage>
        <taxon>Eukaryota</taxon>
        <taxon>Fungi</taxon>
        <taxon>Fungi incertae sedis</taxon>
        <taxon>Zoopagomycota</taxon>
        <taxon>Entomophthoromycotina</taxon>
        <taxon>Basidiobolomycetes</taxon>
        <taxon>Basidiobolales</taxon>
        <taxon>Basidiobolaceae</taxon>
        <taxon>Basidiobolus</taxon>
    </lineage>
</organism>
<evidence type="ECO:0000313" key="2">
    <source>
        <dbReference type="Proteomes" id="UP000193498"/>
    </source>
</evidence>
<dbReference type="EMBL" id="MCFE01000531">
    <property type="protein sequence ID" value="ORX88417.1"/>
    <property type="molecule type" value="Genomic_DNA"/>
</dbReference>
<dbReference type="OrthoDB" id="5599468at2759"/>
<evidence type="ECO:0000313" key="1">
    <source>
        <dbReference type="EMBL" id="ORX88417.1"/>
    </source>
</evidence>
<keyword evidence="2" id="KW-1185">Reference proteome</keyword>
<proteinExistence type="predicted"/>
<accession>A0A1Y1XRQ9</accession>
<gene>
    <name evidence="1" type="ORF">K493DRAFT_319476</name>
</gene>